<reference evidence="2" key="1">
    <citation type="submission" date="2020-07" db="EMBL/GenBank/DDBJ databases">
        <title>The High-quality genome of the commercially important snow crab, Chionoecetes opilio.</title>
        <authorList>
            <person name="Jeong J.-H."/>
            <person name="Ryu S."/>
        </authorList>
    </citation>
    <scope>NUCLEOTIDE SEQUENCE</scope>
    <source>
        <strain evidence="2">MADBK_172401_WGS</strain>
        <tissue evidence="2">Digestive gland</tissue>
    </source>
</reference>
<feature type="compositionally biased region" description="Polar residues" evidence="1">
    <location>
        <begin position="102"/>
        <end position="111"/>
    </location>
</feature>
<dbReference type="OrthoDB" id="6377149at2759"/>
<name>A0A8J5D226_CHIOP</name>
<evidence type="ECO:0000256" key="1">
    <source>
        <dbReference type="SAM" id="MobiDB-lite"/>
    </source>
</evidence>
<organism evidence="2 3">
    <name type="scientific">Chionoecetes opilio</name>
    <name type="common">Atlantic snow crab</name>
    <name type="synonym">Cancer opilio</name>
    <dbReference type="NCBI Taxonomy" id="41210"/>
    <lineage>
        <taxon>Eukaryota</taxon>
        <taxon>Metazoa</taxon>
        <taxon>Ecdysozoa</taxon>
        <taxon>Arthropoda</taxon>
        <taxon>Crustacea</taxon>
        <taxon>Multicrustacea</taxon>
        <taxon>Malacostraca</taxon>
        <taxon>Eumalacostraca</taxon>
        <taxon>Eucarida</taxon>
        <taxon>Decapoda</taxon>
        <taxon>Pleocyemata</taxon>
        <taxon>Brachyura</taxon>
        <taxon>Eubrachyura</taxon>
        <taxon>Majoidea</taxon>
        <taxon>Majidae</taxon>
        <taxon>Chionoecetes</taxon>
    </lineage>
</organism>
<sequence>MKQLLGEKIQHFCPQGCSKLLFYKRLPPATQNVLFCVKDSLDPDPIAKLADDFMATIPTPTGFTVSSVRDPGQTLSSSAPQVVSQLTTEVTSLKQQPRLRSPPSNRQTRTANDPLPTPQHRQSRPRSRSPGLCWYQTISAAEPEVGTPHVIKGRQTKRASISAARRSPNLSAAPPTRQTLQHKVPD</sequence>
<evidence type="ECO:0000313" key="2">
    <source>
        <dbReference type="EMBL" id="KAG0728866.1"/>
    </source>
</evidence>
<accession>A0A8J5D226</accession>
<protein>
    <submittedName>
        <fullName evidence="2">Uncharacterized protein</fullName>
    </submittedName>
</protein>
<feature type="compositionally biased region" description="Polar residues" evidence="1">
    <location>
        <begin position="176"/>
        <end position="186"/>
    </location>
</feature>
<dbReference type="EMBL" id="JACEEZ010001765">
    <property type="protein sequence ID" value="KAG0728866.1"/>
    <property type="molecule type" value="Genomic_DNA"/>
</dbReference>
<comment type="caution">
    <text evidence="2">The sequence shown here is derived from an EMBL/GenBank/DDBJ whole genome shotgun (WGS) entry which is preliminary data.</text>
</comment>
<gene>
    <name evidence="2" type="ORF">GWK47_031580</name>
</gene>
<keyword evidence="3" id="KW-1185">Reference proteome</keyword>
<dbReference type="AlphaFoldDB" id="A0A8J5D226"/>
<feature type="region of interest" description="Disordered" evidence="1">
    <location>
        <begin position="145"/>
        <end position="186"/>
    </location>
</feature>
<evidence type="ECO:0000313" key="3">
    <source>
        <dbReference type="Proteomes" id="UP000770661"/>
    </source>
</evidence>
<dbReference type="Proteomes" id="UP000770661">
    <property type="component" value="Unassembled WGS sequence"/>
</dbReference>
<proteinExistence type="predicted"/>
<feature type="region of interest" description="Disordered" evidence="1">
    <location>
        <begin position="90"/>
        <end position="131"/>
    </location>
</feature>